<dbReference type="GO" id="GO:0032259">
    <property type="term" value="P:methylation"/>
    <property type="evidence" value="ECO:0007669"/>
    <property type="project" value="UniProtKB-KW"/>
</dbReference>
<dbReference type="EMBL" id="VMNW02000084">
    <property type="protein sequence ID" value="KAA9152761.1"/>
    <property type="molecule type" value="Genomic_DNA"/>
</dbReference>
<sequence>MKPLDLRGIRRATIVAAHPDDETLGAAGLIQRLHAEGVEISLVIATDGEAAFPRSDSGERRRLASVRRAELADSLAALGVHDVEPVWLGLPDSGLHERGEQLRSALTELLRGSDLCLAPWPGDPHPDHCETGLAMLRAAPEGAQRWSYPIWMWHWLEPDEIPWQRAFSLTLTEQERTAKAGAIKAFTSQTSAGPHGEEPILPPEVLTHFDRPDEIFFREPRRESASPQRFAELYRASPDPWETGKRWYERRKRAVALAALPREHYGTILEPACGNGNLTRELAVRCDRLVAFDPVAEAVEAARAAVAGLSHVEVSRAALPEGLSTDADLVVHSEILYYLSDADLGETIRRSVSVLRPGGHLLAVHWKPWAPEAPRDGWDAHQRLIDHPDLEPLVAHDDEEFVLHVLKRR</sequence>
<dbReference type="Pfam" id="PF02585">
    <property type="entry name" value="PIG-L"/>
    <property type="match status" value="1"/>
</dbReference>
<dbReference type="InterPro" id="IPR024078">
    <property type="entry name" value="LmbE-like_dom_sf"/>
</dbReference>
<keyword evidence="3" id="KW-1185">Reference proteome</keyword>
<dbReference type="RefSeq" id="WP_144752273.1">
    <property type="nucleotide sequence ID" value="NZ_VMNW02000084.1"/>
</dbReference>
<reference evidence="2" key="1">
    <citation type="submission" date="2019-09" db="EMBL/GenBank/DDBJ databases">
        <authorList>
            <person name="Teo W.F.A."/>
            <person name="Duangmal K."/>
        </authorList>
    </citation>
    <scope>NUCLEOTIDE SEQUENCE [LARGE SCALE GENOMIC DNA]</scope>
    <source>
        <strain evidence="2">K81G1</strain>
    </source>
</reference>
<dbReference type="AlphaFoldDB" id="A0A5N0UQW0"/>
<dbReference type="Proteomes" id="UP000319769">
    <property type="component" value="Unassembled WGS sequence"/>
</dbReference>
<gene>
    <name evidence="2" type="ORF">FPZ12_036280</name>
</gene>
<dbReference type="OrthoDB" id="116799at2"/>
<dbReference type="Gene3D" id="3.40.50.150">
    <property type="entry name" value="Vaccinia Virus protein VP39"/>
    <property type="match status" value="1"/>
</dbReference>
<evidence type="ECO:0000256" key="1">
    <source>
        <dbReference type="ARBA" id="ARBA00022833"/>
    </source>
</evidence>
<keyword evidence="1" id="KW-0862">Zinc</keyword>
<dbReference type="SUPFAM" id="SSF102588">
    <property type="entry name" value="LmbE-like"/>
    <property type="match status" value="1"/>
</dbReference>
<dbReference type="GO" id="GO:0009312">
    <property type="term" value="P:oligosaccharide biosynthetic process"/>
    <property type="evidence" value="ECO:0007669"/>
    <property type="project" value="InterPro"/>
</dbReference>
<accession>A0A5N0UQW0</accession>
<protein>
    <submittedName>
        <fullName evidence="2">Bifunctional PIG-L family deacetylase/class I SAM-dependent methyltransferase</fullName>
    </submittedName>
</protein>
<evidence type="ECO:0000313" key="2">
    <source>
        <dbReference type="EMBL" id="KAA9152761.1"/>
    </source>
</evidence>
<dbReference type="PANTHER" id="PTHR12993">
    <property type="entry name" value="N-ACETYLGLUCOSAMINYL-PHOSPHATIDYLINOSITOL DE-N-ACETYLASE-RELATED"/>
    <property type="match status" value="1"/>
</dbReference>
<name>A0A5N0UQW0_9PSEU</name>
<dbReference type="GO" id="GO:0016811">
    <property type="term" value="F:hydrolase activity, acting on carbon-nitrogen (but not peptide) bonds, in linear amides"/>
    <property type="evidence" value="ECO:0007669"/>
    <property type="project" value="TreeGrafter"/>
</dbReference>
<dbReference type="InterPro" id="IPR029063">
    <property type="entry name" value="SAM-dependent_MTases_sf"/>
</dbReference>
<dbReference type="Pfam" id="PF05401">
    <property type="entry name" value="NodS"/>
    <property type="match status" value="1"/>
</dbReference>
<keyword evidence="2" id="KW-0808">Transferase</keyword>
<dbReference type="PANTHER" id="PTHR12993:SF29">
    <property type="entry name" value="BLR3841 PROTEIN"/>
    <property type="match status" value="1"/>
</dbReference>
<dbReference type="InterPro" id="IPR008715">
    <property type="entry name" value="SAM-MeTfrase_NodS-like"/>
</dbReference>
<dbReference type="CDD" id="cd02440">
    <property type="entry name" value="AdoMet_MTases"/>
    <property type="match status" value="1"/>
</dbReference>
<comment type="caution">
    <text evidence="2">The sequence shown here is derived from an EMBL/GenBank/DDBJ whole genome shotgun (WGS) entry which is preliminary data.</text>
</comment>
<dbReference type="Gene3D" id="3.40.50.10320">
    <property type="entry name" value="LmbE-like"/>
    <property type="match status" value="1"/>
</dbReference>
<keyword evidence="2" id="KW-0489">Methyltransferase</keyword>
<dbReference type="InterPro" id="IPR003737">
    <property type="entry name" value="GlcNAc_PI_deacetylase-related"/>
</dbReference>
<evidence type="ECO:0000313" key="3">
    <source>
        <dbReference type="Proteomes" id="UP000319769"/>
    </source>
</evidence>
<dbReference type="GO" id="GO:0008757">
    <property type="term" value="F:S-adenosylmethionine-dependent methyltransferase activity"/>
    <property type="evidence" value="ECO:0007669"/>
    <property type="project" value="InterPro"/>
</dbReference>
<proteinExistence type="predicted"/>
<dbReference type="GO" id="GO:0016137">
    <property type="term" value="P:glycoside metabolic process"/>
    <property type="evidence" value="ECO:0007669"/>
    <property type="project" value="UniProtKB-ARBA"/>
</dbReference>
<dbReference type="SUPFAM" id="SSF53335">
    <property type="entry name" value="S-adenosyl-L-methionine-dependent methyltransferases"/>
    <property type="match status" value="1"/>
</dbReference>
<organism evidence="2 3">
    <name type="scientific">Amycolatopsis acidicola</name>
    <dbReference type="NCBI Taxonomy" id="2596893"/>
    <lineage>
        <taxon>Bacteria</taxon>
        <taxon>Bacillati</taxon>
        <taxon>Actinomycetota</taxon>
        <taxon>Actinomycetes</taxon>
        <taxon>Pseudonocardiales</taxon>
        <taxon>Pseudonocardiaceae</taxon>
        <taxon>Amycolatopsis</taxon>
    </lineage>
</organism>